<organism evidence="2 3">
    <name type="scientific">Actinacidiphila bryophytorum</name>
    <dbReference type="NCBI Taxonomy" id="1436133"/>
    <lineage>
        <taxon>Bacteria</taxon>
        <taxon>Bacillati</taxon>
        <taxon>Actinomycetota</taxon>
        <taxon>Actinomycetes</taxon>
        <taxon>Kitasatosporales</taxon>
        <taxon>Streptomycetaceae</taxon>
        <taxon>Actinacidiphila</taxon>
    </lineage>
</organism>
<gene>
    <name evidence="2" type="ORF">SBRY_50781</name>
</gene>
<sequence>MSRARACARASARAVTARHRRHRPDLNLSGMRIRRRAPGYGPIRLTVRR</sequence>
<feature type="compositionally biased region" description="Low complexity" evidence="1">
    <location>
        <begin position="1"/>
        <end position="15"/>
    </location>
</feature>
<proteinExistence type="predicted"/>
<evidence type="ECO:0000313" key="3">
    <source>
        <dbReference type="Proteomes" id="UP001153328"/>
    </source>
</evidence>
<name>A0A9W4H5E4_9ACTN</name>
<evidence type="ECO:0000313" key="2">
    <source>
        <dbReference type="EMBL" id="CAG7652077.1"/>
    </source>
</evidence>
<keyword evidence="3" id="KW-1185">Reference proteome</keyword>
<reference evidence="2" key="1">
    <citation type="submission" date="2021-06" db="EMBL/GenBank/DDBJ databases">
        <authorList>
            <person name="Arsene-Ploetze F."/>
        </authorList>
    </citation>
    <scope>NUCLEOTIDE SEQUENCE</scope>
    <source>
        <strain evidence="2">SBRY1</strain>
    </source>
</reference>
<dbReference type="AlphaFoldDB" id="A0A9W4H5E4"/>
<feature type="region of interest" description="Disordered" evidence="1">
    <location>
        <begin position="1"/>
        <end position="20"/>
    </location>
</feature>
<evidence type="ECO:0000256" key="1">
    <source>
        <dbReference type="SAM" id="MobiDB-lite"/>
    </source>
</evidence>
<comment type="caution">
    <text evidence="2">The sequence shown here is derived from an EMBL/GenBank/DDBJ whole genome shotgun (WGS) entry which is preliminary data.</text>
</comment>
<protein>
    <submittedName>
        <fullName evidence="2">Uncharacterized protein</fullName>
    </submittedName>
</protein>
<accession>A0A9W4H5E4</accession>
<dbReference type="EMBL" id="CAJVAX010000019">
    <property type="protein sequence ID" value="CAG7652077.1"/>
    <property type="molecule type" value="Genomic_DNA"/>
</dbReference>
<dbReference type="Proteomes" id="UP001153328">
    <property type="component" value="Unassembled WGS sequence"/>
</dbReference>